<feature type="transmembrane region" description="Helical" evidence="9">
    <location>
        <begin position="228"/>
        <end position="247"/>
    </location>
</feature>
<dbReference type="Proteomes" id="UP000548423">
    <property type="component" value="Unassembled WGS sequence"/>
</dbReference>
<dbReference type="GO" id="GO:0005304">
    <property type="term" value="F:L-valine transmembrane transporter activity"/>
    <property type="evidence" value="ECO:0007669"/>
    <property type="project" value="TreeGrafter"/>
</dbReference>
<dbReference type="AlphaFoldDB" id="A0A852TED0"/>
<feature type="transmembrane region" description="Helical" evidence="9">
    <location>
        <begin position="39"/>
        <end position="62"/>
    </location>
</feature>
<feature type="transmembrane region" description="Helical" evidence="9">
    <location>
        <begin position="74"/>
        <end position="96"/>
    </location>
</feature>
<evidence type="ECO:0000256" key="4">
    <source>
        <dbReference type="ARBA" id="ARBA00022475"/>
    </source>
</evidence>
<feature type="transmembrane region" description="Helical" evidence="9">
    <location>
        <begin position="281"/>
        <end position="301"/>
    </location>
</feature>
<keyword evidence="7 9" id="KW-1133">Transmembrane helix</keyword>
<feature type="transmembrane region" description="Helical" evidence="9">
    <location>
        <begin position="313"/>
        <end position="334"/>
    </location>
</feature>
<protein>
    <recommendedName>
        <fullName evidence="9">Branched-chain amino acid transport system carrier protein</fullName>
    </recommendedName>
</protein>
<evidence type="ECO:0000256" key="8">
    <source>
        <dbReference type="ARBA" id="ARBA00023136"/>
    </source>
</evidence>
<dbReference type="GO" id="GO:0015820">
    <property type="term" value="P:L-leucine transport"/>
    <property type="evidence" value="ECO:0007669"/>
    <property type="project" value="TreeGrafter"/>
</dbReference>
<keyword evidence="8 9" id="KW-0472">Membrane</keyword>
<reference evidence="11" key="2">
    <citation type="submission" date="2020-08" db="EMBL/GenBank/DDBJ databases">
        <title>The Agave Microbiome: Exploring the role of microbial communities in plant adaptations to desert environments.</title>
        <authorList>
            <person name="Partida-Martinez L.P."/>
        </authorList>
    </citation>
    <scope>NUCLEOTIDE SEQUENCE [LARGE SCALE GENOMIC DNA]</scope>
    <source>
        <strain evidence="11">AT2.8</strain>
    </source>
</reference>
<dbReference type="Pfam" id="PF05525">
    <property type="entry name" value="Branch_AA_trans"/>
    <property type="match status" value="1"/>
</dbReference>
<feature type="transmembrane region" description="Helical" evidence="9">
    <location>
        <begin position="340"/>
        <end position="361"/>
    </location>
</feature>
<dbReference type="GO" id="GO:0015190">
    <property type="term" value="F:L-leucine transmembrane transporter activity"/>
    <property type="evidence" value="ECO:0007669"/>
    <property type="project" value="TreeGrafter"/>
</dbReference>
<keyword evidence="6 9" id="KW-0029">Amino-acid transport</keyword>
<feature type="transmembrane region" description="Helical" evidence="9">
    <location>
        <begin position="368"/>
        <end position="385"/>
    </location>
</feature>
<comment type="function">
    <text evidence="9">Component of the transport system for branched-chain amino acids.</text>
</comment>
<evidence type="ECO:0000256" key="3">
    <source>
        <dbReference type="ARBA" id="ARBA00022448"/>
    </source>
</evidence>
<dbReference type="PANTHER" id="PTHR30588">
    <property type="entry name" value="BRANCHED-CHAIN AMINO ACID TRANSPORT SYSTEM 2 CARRIER PROTEIN"/>
    <property type="match status" value="1"/>
</dbReference>
<evidence type="ECO:0000313" key="11">
    <source>
        <dbReference type="Proteomes" id="UP000548423"/>
    </source>
</evidence>
<feature type="transmembrane region" description="Helical" evidence="9">
    <location>
        <begin position="151"/>
        <end position="169"/>
    </location>
</feature>
<reference evidence="11" key="1">
    <citation type="submission" date="2020-07" db="EMBL/GenBank/DDBJ databases">
        <authorList>
            <person name="Partida-Martinez L."/>
            <person name="Huntemann M."/>
            <person name="Clum A."/>
            <person name="Wang J."/>
            <person name="Palaniappan K."/>
            <person name="Ritter S."/>
            <person name="Chen I.-M."/>
            <person name="Stamatis D."/>
            <person name="Reddy T."/>
            <person name="O'Malley R."/>
            <person name="Daum C."/>
            <person name="Shapiro N."/>
            <person name="Ivanova N."/>
            <person name="Kyrpides N."/>
            <person name="Woyke T."/>
        </authorList>
    </citation>
    <scope>NUCLEOTIDE SEQUENCE [LARGE SCALE GENOMIC DNA]</scope>
    <source>
        <strain evidence="11">AT2.8</strain>
    </source>
</reference>
<dbReference type="GO" id="GO:0005886">
    <property type="term" value="C:plasma membrane"/>
    <property type="evidence" value="ECO:0007669"/>
    <property type="project" value="UniProtKB-SubCell"/>
</dbReference>
<evidence type="ECO:0000256" key="9">
    <source>
        <dbReference type="RuleBase" id="RU362122"/>
    </source>
</evidence>
<proteinExistence type="inferred from homology"/>
<organism evidence="10 11">
    <name type="scientific">Neobacillus niacini</name>
    <dbReference type="NCBI Taxonomy" id="86668"/>
    <lineage>
        <taxon>Bacteria</taxon>
        <taxon>Bacillati</taxon>
        <taxon>Bacillota</taxon>
        <taxon>Bacilli</taxon>
        <taxon>Bacillales</taxon>
        <taxon>Bacillaceae</taxon>
        <taxon>Neobacillus</taxon>
    </lineage>
</organism>
<evidence type="ECO:0000256" key="1">
    <source>
        <dbReference type="ARBA" id="ARBA00004651"/>
    </source>
</evidence>
<dbReference type="InterPro" id="IPR004685">
    <property type="entry name" value="Brnchd-chn_aa_trnsp_Livcs"/>
</dbReference>
<feature type="transmembrane region" description="Helical" evidence="9">
    <location>
        <begin position="405"/>
        <end position="428"/>
    </location>
</feature>
<evidence type="ECO:0000256" key="2">
    <source>
        <dbReference type="ARBA" id="ARBA00008540"/>
    </source>
</evidence>
<comment type="similarity">
    <text evidence="2 9">Belongs to the branched chain amino acid transporter family.</text>
</comment>
<feature type="transmembrane region" description="Helical" evidence="9">
    <location>
        <begin position="116"/>
        <end position="139"/>
    </location>
</feature>
<accession>A0A852TED0</accession>
<evidence type="ECO:0000256" key="5">
    <source>
        <dbReference type="ARBA" id="ARBA00022692"/>
    </source>
</evidence>
<feature type="transmembrane region" description="Helical" evidence="9">
    <location>
        <begin position="7"/>
        <end position="27"/>
    </location>
</feature>
<keyword evidence="3 9" id="KW-0813">Transport</keyword>
<feature type="transmembrane region" description="Helical" evidence="9">
    <location>
        <begin position="195"/>
        <end position="216"/>
    </location>
</feature>
<evidence type="ECO:0000313" key="10">
    <source>
        <dbReference type="EMBL" id="NYE06561.1"/>
    </source>
</evidence>
<dbReference type="NCBIfam" id="TIGR00796">
    <property type="entry name" value="livcs"/>
    <property type="match status" value="1"/>
</dbReference>
<comment type="caution">
    <text evidence="10">The sequence shown here is derived from an EMBL/GenBank/DDBJ whole genome shotgun (WGS) entry which is preliminary data.</text>
</comment>
<dbReference type="EMBL" id="JACCBX010000006">
    <property type="protein sequence ID" value="NYE06561.1"/>
    <property type="molecule type" value="Genomic_DNA"/>
</dbReference>
<keyword evidence="4" id="KW-1003">Cell membrane</keyword>
<dbReference type="PANTHER" id="PTHR30588:SF0">
    <property type="entry name" value="BRANCHED-CHAIN AMINO ACID PERMEASE BRNQ"/>
    <property type="match status" value="1"/>
</dbReference>
<evidence type="ECO:0000256" key="6">
    <source>
        <dbReference type="ARBA" id="ARBA00022970"/>
    </source>
</evidence>
<sequence>MNFSAKQVVFISFMLFSMFFGAGNLIFPPFLGQSAGDHLWAALAGFIVSAVGLPILGVIAVAKAGSLNELNLRVHPIFALIFPFLIYIAIGPGLAIPRAGSLAFEMGAAPFLPENLVESSGSLLIYTIVFFGLAAWLSMYPSKLISLFGKLLTPILLALIAIIFVRSLFDPIGSFESPIGNYRENPMFQGILEGYLTMDALAALAFGIVIANTLTAQGVIDSKKKSRYMMYAGLGAGLLLAVIYLILGYLGAGSSSLGQAENGAIILSNIMTYLFGQSGTLLLGIVFTLACFCVSIGLITSCSQFFSTAIPKVAYKAWVVILAVLSTAIANLGLTQILQISVPILGMIYPIAIVLIFLGLFDDMIKRNSYIYITVVGFVALYSILDTINKSLLNNVWSEGLEILPFYIEGIGWLTPAVLGLIVGYLLGKVKGASSVTRTTP</sequence>
<dbReference type="GO" id="GO:0015818">
    <property type="term" value="P:isoleucine transport"/>
    <property type="evidence" value="ECO:0007669"/>
    <property type="project" value="TreeGrafter"/>
</dbReference>
<comment type="subcellular location">
    <subcellularLocation>
        <location evidence="1 9">Cell membrane</location>
        <topology evidence="1 9">Multi-pass membrane protein</topology>
    </subcellularLocation>
</comment>
<name>A0A852TED0_9BACI</name>
<gene>
    <name evidence="10" type="ORF">F4694_003341</name>
</gene>
<dbReference type="GO" id="GO:0015188">
    <property type="term" value="F:L-isoleucine transmembrane transporter activity"/>
    <property type="evidence" value="ECO:0007669"/>
    <property type="project" value="TreeGrafter"/>
</dbReference>
<evidence type="ECO:0000256" key="7">
    <source>
        <dbReference type="ARBA" id="ARBA00022989"/>
    </source>
</evidence>
<keyword evidence="5 9" id="KW-0812">Transmembrane</keyword>